<comment type="similarity">
    <text evidence="1 6">Belongs to the AAA ATPase family.</text>
</comment>
<name>A0AA89AYH2_9ASTE</name>
<dbReference type="InterPro" id="IPR003960">
    <property type="entry name" value="ATPase_AAA_CS"/>
</dbReference>
<dbReference type="InterPro" id="IPR041569">
    <property type="entry name" value="AAA_lid_3"/>
</dbReference>
<proteinExistence type="inferred from homology"/>
<evidence type="ECO:0000256" key="2">
    <source>
        <dbReference type="ARBA" id="ARBA00022448"/>
    </source>
</evidence>
<comment type="function">
    <text evidence="7">Required for vesicle-mediated transport. Catalyzes the fusion of transport vesicles within the Golgi cisternae. Is also required for transport from the endoplasmic reticulum to the Golgi stack. Seems to function as a fusion protein required for the delivery of cargo proteins to all compartments of the Golgi stack independent of vesicle origin.</text>
</comment>
<evidence type="ECO:0000313" key="10">
    <source>
        <dbReference type="EMBL" id="KAK3016081.1"/>
    </source>
</evidence>
<keyword evidence="2 7" id="KW-0813">Transport</keyword>
<dbReference type="AlphaFoldDB" id="A0AA89AYH2"/>
<dbReference type="EC" id="3.6.4.6" evidence="7"/>
<gene>
    <name evidence="10" type="ORF">RJ639_005676</name>
</gene>
<evidence type="ECO:0000256" key="6">
    <source>
        <dbReference type="RuleBase" id="RU003651"/>
    </source>
</evidence>
<keyword evidence="7" id="KW-0963">Cytoplasm</keyword>
<evidence type="ECO:0000256" key="5">
    <source>
        <dbReference type="ARBA" id="ARBA00022927"/>
    </source>
</evidence>
<dbReference type="SUPFAM" id="SSF52540">
    <property type="entry name" value="P-loop containing nucleoside triphosphate hydrolases"/>
    <property type="match status" value="1"/>
</dbReference>
<protein>
    <recommendedName>
        <fullName evidence="7">Vesicle-fusing ATPase</fullName>
        <ecNumber evidence="7">3.6.4.6</ecNumber>
    </recommendedName>
</protein>
<dbReference type="GO" id="GO:0046872">
    <property type="term" value="F:metal ion binding"/>
    <property type="evidence" value="ECO:0007669"/>
    <property type="project" value="UniProtKB-UniRule"/>
</dbReference>
<dbReference type="GO" id="GO:0016887">
    <property type="term" value="F:ATP hydrolysis activity"/>
    <property type="evidence" value="ECO:0007669"/>
    <property type="project" value="InterPro"/>
</dbReference>
<evidence type="ECO:0000256" key="3">
    <source>
        <dbReference type="ARBA" id="ARBA00022741"/>
    </source>
</evidence>
<accession>A0AA89AYH2</accession>
<keyword evidence="3 6" id="KW-0547">Nucleotide-binding</keyword>
<evidence type="ECO:0000256" key="1">
    <source>
        <dbReference type="ARBA" id="ARBA00006914"/>
    </source>
</evidence>
<keyword evidence="4 6" id="KW-0067">ATP-binding</keyword>
<keyword evidence="7" id="KW-0479">Metal-binding</keyword>
<feature type="domain" description="AAA ATPase AAA+ lid" evidence="9">
    <location>
        <begin position="104"/>
        <end position="137"/>
    </location>
</feature>
<dbReference type="GO" id="GO:0006891">
    <property type="term" value="P:intra-Golgi vesicle-mediated transport"/>
    <property type="evidence" value="ECO:0007669"/>
    <property type="project" value="TreeGrafter"/>
</dbReference>
<comment type="cofactor">
    <cofactor evidence="7">
        <name>Mg(2+)</name>
        <dbReference type="ChEBI" id="CHEBI:18420"/>
    </cofactor>
    <text evidence="7">Binds 1 Mg(2+) ion per subunit.</text>
</comment>
<dbReference type="InterPro" id="IPR027417">
    <property type="entry name" value="P-loop_NTPase"/>
</dbReference>
<dbReference type="PROSITE" id="PS00674">
    <property type="entry name" value="AAA"/>
    <property type="match status" value="1"/>
</dbReference>
<evidence type="ECO:0000256" key="7">
    <source>
        <dbReference type="RuleBase" id="RU367045"/>
    </source>
</evidence>
<evidence type="ECO:0000256" key="4">
    <source>
        <dbReference type="ARBA" id="ARBA00022840"/>
    </source>
</evidence>
<dbReference type="Pfam" id="PF17862">
    <property type="entry name" value="AAA_lid_3"/>
    <property type="match status" value="1"/>
</dbReference>
<keyword evidence="7" id="KW-0460">Magnesium</keyword>
<comment type="subcellular location">
    <subcellularLocation>
        <location evidence="7">Cytoplasm</location>
    </subcellularLocation>
</comment>
<dbReference type="Pfam" id="PF00004">
    <property type="entry name" value="AAA"/>
    <property type="match status" value="1"/>
</dbReference>
<organism evidence="10 11">
    <name type="scientific">Escallonia herrerae</name>
    <dbReference type="NCBI Taxonomy" id="1293975"/>
    <lineage>
        <taxon>Eukaryota</taxon>
        <taxon>Viridiplantae</taxon>
        <taxon>Streptophyta</taxon>
        <taxon>Embryophyta</taxon>
        <taxon>Tracheophyta</taxon>
        <taxon>Spermatophyta</taxon>
        <taxon>Magnoliopsida</taxon>
        <taxon>eudicotyledons</taxon>
        <taxon>Gunneridae</taxon>
        <taxon>Pentapetalae</taxon>
        <taxon>asterids</taxon>
        <taxon>campanulids</taxon>
        <taxon>Escalloniales</taxon>
        <taxon>Escalloniaceae</taxon>
        <taxon>Escallonia</taxon>
    </lineage>
</organism>
<reference evidence="10" key="1">
    <citation type="submission" date="2022-12" db="EMBL/GenBank/DDBJ databases">
        <title>Draft genome assemblies for two species of Escallonia (Escalloniales).</title>
        <authorList>
            <person name="Chanderbali A."/>
            <person name="Dervinis C."/>
            <person name="Anghel I."/>
            <person name="Soltis D."/>
            <person name="Soltis P."/>
            <person name="Zapata F."/>
        </authorList>
    </citation>
    <scope>NUCLEOTIDE SEQUENCE</scope>
    <source>
        <strain evidence="10">UCBG64.0493</strain>
        <tissue evidence="10">Leaf</tissue>
    </source>
</reference>
<dbReference type="Gene3D" id="1.10.8.60">
    <property type="match status" value="1"/>
</dbReference>
<comment type="catalytic activity">
    <reaction evidence="7">
        <text>ATP + H2O = ADP + phosphate + H(+)</text>
        <dbReference type="Rhea" id="RHEA:13065"/>
        <dbReference type="ChEBI" id="CHEBI:15377"/>
        <dbReference type="ChEBI" id="CHEBI:15378"/>
        <dbReference type="ChEBI" id="CHEBI:30616"/>
        <dbReference type="ChEBI" id="CHEBI:43474"/>
        <dbReference type="ChEBI" id="CHEBI:456216"/>
        <dbReference type="EC" id="3.6.4.6"/>
    </reaction>
</comment>
<evidence type="ECO:0000259" key="9">
    <source>
        <dbReference type="Pfam" id="PF17862"/>
    </source>
</evidence>
<dbReference type="GO" id="GO:0005795">
    <property type="term" value="C:Golgi stack"/>
    <property type="evidence" value="ECO:0007669"/>
    <property type="project" value="TreeGrafter"/>
</dbReference>
<dbReference type="GO" id="GO:0035494">
    <property type="term" value="P:SNARE complex disassembly"/>
    <property type="evidence" value="ECO:0007669"/>
    <property type="project" value="InterPro"/>
</dbReference>
<dbReference type="EMBL" id="JAVXUP010001090">
    <property type="protein sequence ID" value="KAK3016081.1"/>
    <property type="molecule type" value="Genomic_DNA"/>
</dbReference>
<dbReference type="GO" id="GO:0005524">
    <property type="term" value="F:ATP binding"/>
    <property type="evidence" value="ECO:0007669"/>
    <property type="project" value="UniProtKB-UniRule"/>
</dbReference>
<feature type="non-terminal residue" evidence="10">
    <location>
        <position position="293"/>
    </location>
</feature>
<evidence type="ECO:0000313" key="11">
    <source>
        <dbReference type="Proteomes" id="UP001188597"/>
    </source>
</evidence>
<dbReference type="InterPro" id="IPR003959">
    <property type="entry name" value="ATPase_AAA_core"/>
</dbReference>
<dbReference type="Proteomes" id="UP001188597">
    <property type="component" value="Unassembled WGS sequence"/>
</dbReference>
<dbReference type="Gene3D" id="3.40.50.300">
    <property type="entry name" value="P-loop containing nucleotide triphosphate hydrolases"/>
    <property type="match status" value="1"/>
</dbReference>
<keyword evidence="7" id="KW-0378">Hydrolase</keyword>
<comment type="caution">
    <text evidence="10">The sequence shown here is derived from an EMBL/GenBank/DDBJ whole genome shotgun (WGS) entry which is preliminary data.</text>
</comment>
<feature type="domain" description="ATPase AAA-type core" evidence="8">
    <location>
        <begin position="24"/>
        <end position="77"/>
    </location>
</feature>
<dbReference type="PANTHER" id="PTHR23078:SF3">
    <property type="entry name" value="VESICLE-FUSING ATPASE"/>
    <property type="match status" value="1"/>
</dbReference>
<dbReference type="GO" id="GO:0043001">
    <property type="term" value="P:Golgi to plasma membrane protein transport"/>
    <property type="evidence" value="ECO:0007669"/>
    <property type="project" value="TreeGrafter"/>
</dbReference>
<evidence type="ECO:0000259" key="8">
    <source>
        <dbReference type="Pfam" id="PF00004"/>
    </source>
</evidence>
<dbReference type="PANTHER" id="PTHR23078">
    <property type="entry name" value="VESICULAR-FUSION PROTEIN NSF"/>
    <property type="match status" value="1"/>
</dbReference>
<sequence>MLVARTMAKIFDANIKVRGVAGSFDATGDRVVNQLLTVIDGFKEYNNLFLIGTTNRLDLIDQALLRPGRLELQLRVDLPDENGRLQILQIHSAKIREKGFVSHDVKLETIALKTFGWSGAQLEAVVRTAFANAMERAAGEGLLFIKEENIKVFISDFEKVIEQFDNASQKSAVEWLEKCRRSWEISLDTLAGLSENEQLQKIVQIFEAARTFQNSFIILDDIEWLLKYDVVILEHATLLQVKDLGSAMELLDDIPIKELYNIIDMAATGIEEESSGRKEMDLESFMDLVKYMT</sequence>
<keyword evidence="7" id="KW-0931">ER-Golgi transport</keyword>
<dbReference type="InterPro" id="IPR039812">
    <property type="entry name" value="Vesicle-fus_ATPase"/>
</dbReference>
<keyword evidence="11" id="KW-1185">Reference proteome</keyword>
<keyword evidence="5 7" id="KW-0653">Protein transport</keyword>